<comment type="similarity">
    <text evidence="2">Belongs to the peptidase S1 family. CLIP subfamily.</text>
</comment>
<keyword evidence="1" id="KW-1015">Disulfide bond</keyword>
<dbReference type="PANTHER" id="PTHR24260:SF147">
    <property type="entry name" value="EG:BACR7A4.3 PROTEIN-RELATED"/>
    <property type="match status" value="1"/>
</dbReference>
<evidence type="ECO:0000256" key="3">
    <source>
        <dbReference type="RuleBase" id="RU363034"/>
    </source>
</evidence>
<evidence type="ECO:0000313" key="6">
    <source>
        <dbReference type="Proteomes" id="UP000801492"/>
    </source>
</evidence>
<dbReference type="PANTHER" id="PTHR24260">
    <property type="match status" value="1"/>
</dbReference>
<dbReference type="InterPro" id="IPR001254">
    <property type="entry name" value="Trypsin_dom"/>
</dbReference>
<dbReference type="PRINTS" id="PR00722">
    <property type="entry name" value="CHYMOTRYPSIN"/>
</dbReference>
<evidence type="ECO:0000256" key="2">
    <source>
        <dbReference type="ARBA" id="ARBA00024195"/>
    </source>
</evidence>
<sequence length="235" mass="25918">VALGYGPKTNIEWLCGGSLISDNFVLTAAHCVISAVYGPVQWARMGTINLKEPKKGGIPGDFEIVGRYVHPEYKRPSVYNDIALLKLNQSVVRSEYVQPACLNTEFQINKFVEAVGWGKTAFTGDSTNNLLKVFLEIYSNAICRKSYINLSKVVLRDGILDEKQVCAGGGLNESKDTCQGDSGGPLHQLLKENVYKLYRVVGVTSFGKACGVQNIPGIYTRVSYYVPWIESIVWP</sequence>
<feature type="domain" description="Peptidase S1" evidence="4">
    <location>
        <begin position="1"/>
        <end position="234"/>
    </location>
</feature>
<proteinExistence type="inferred from homology"/>
<reference evidence="5" key="1">
    <citation type="submission" date="2019-08" db="EMBL/GenBank/DDBJ databases">
        <title>The genome of the North American firefly Photinus pyralis.</title>
        <authorList>
            <consortium name="Photinus pyralis genome working group"/>
            <person name="Fallon T.R."/>
            <person name="Sander Lower S.E."/>
            <person name="Weng J.-K."/>
        </authorList>
    </citation>
    <scope>NUCLEOTIDE SEQUENCE</scope>
    <source>
        <strain evidence="5">TRF0915ILg1</strain>
        <tissue evidence="5">Whole body</tissue>
    </source>
</reference>
<accession>A0A8K0CEV9</accession>
<evidence type="ECO:0000313" key="5">
    <source>
        <dbReference type="EMBL" id="KAF2883263.1"/>
    </source>
</evidence>
<feature type="non-terminal residue" evidence="5">
    <location>
        <position position="1"/>
    </location>
</feature>
<keyword evidence="3" id="KW-0378">Hydrolase</keyword>
<name>A0A8K0CEV9_IGNLU</name>
<dbReference type="InterPro" id="IPR018114">
    <property type="entry name" value="TRYPSIN_HIS"/>
</dbReference>
<dbReference type="GO" id="GO:0004252">
    <property type="term" value="F:serine-type endopeptidase activity"/>
    <property type="evidence" value="ECO:0007669"/>
    <property type="project" value="InterPro"/>
</dbReference>
<keyword evidence="6" id="KW-1185">Reference proteome</keyword>
<dbReference type="SUPFAM" id="SSF50494">
    <property type="entry name" value="Trypsin-like serine proteases"/>
    <property type="match status" value="1"/>
</dbReference>
<dbReference type="PROSITE" id="PS50240">
    <property type="entry name" value="TRYPSIN_DOM"/>
    <property type="match status" value="1"/>
</dbReference>
<dbReference type="Proteomes" id="UP000801492">
    <property type="component" value="Unassembled WGS sequence"/>
</dbReference>
<dbReference type="InterPro" id="IPR033116">
    <property type="entry name" value="TRYPSIN_SER"/>
</dbReference>
<evidence type="ECO:0000259" key="4">
    <source>
        <dbReference type="PROSITE" id="PS50240"/>
    </source>
</evidence>
<dbReference type="InterPro" id="IPR001314">
    <property type="entry name" value="Peptidase_S1A"/>
</dbReference>
<dbReference type="FunFam" id="2.40.10.10:FF:000002">
    <property type="entry name" value="Transmembrane protease serine"/>
    <property type="match status" value="1"/>
</dbReference>
<organism evidence="5 6">
    <name type="scientific">Ignelater luminosus</name>
    <name type="common">Cucubano</name>
    <name type="synonym">Pyrophorus luminosus</name>
    <dbReference type="NCBI Taxonomy" id="2038154"/>
    <lineage>
        <taxon>Eukaryota</taxon>
        <taxon>Metazoa</taxon>
        <taxon>Ecdysozoa</taxon>
        <taxon>Arthropoda</taxon>
        <taxon>Hexapoda</taxon>
        <taxon>Insecta</taxon>
        <taxon>Pterygota</taxon>
        <taxon>Neoptera</taxon>
        <taxon>Endopterygota</taxon>
        <taxon>Coleoptera</taxon>
        <taxon>Polyphaga</taxon>
        <taxon>Elateriformia</taxon>
        <taxon>Elateroidea</taxon>
        <taxon>Elateridae</taxon>
        <taxon>Agrypninae</taxon>
        <taxon>Pyrophorini</taxon>
        <taxon>Ignelater</taxon>
    </lineage>
</organism>
<dbReference type="PROSITE" id="PS00134">
    <property type="entry name" value="TRYPSIN_HIS"/>
    <property type="match status" value="1"/>
</dbReference>
<gene>
    <name evidence="5" type="ORF">ILUMI_22910</name>
</gene>
<comment type="caution">
    <text evidence="5">The sequence shown here is derived from an EMBL/GenBank/DDBJ whole genome shotgun (WGS) entry which is preliminary data.</text>
</comment>
<dbReference type="PROSITE" id="PS00135">
    <property type="entry name" value="TRYPSIN_SER"/>
    <property type="match status" value="1"/>
</dbReference>
<keyword evidence="3" id="KW-0720">Serine protease</keyword>
<dbReference type="InterPro" id="IPR009003">
    <property type="entry name" value="Peptidase_S1_PA"/>
</dbReference>
<evidence type="ECO:0000256" key="1">
    <source>
        <dbReference type="ARBA" id="ARBA00023157"/>
    </source>
</evidence>
<protein>
    <recommendedName>
        <fullName evidence="4">Peptidase S1 domain-containing protein</fullName>
    </recommendedName>
</protein>
<dbReference type="Pfam" id="PF00089">
    <property type="entry name" value="Trypsin"/>
    <property type="match status" value="1"/>
</dbReference>
<dbReference type="SMART" id="SM00020">
    <property type="entry name" value="Tryp_SPc"/>
    <property type="match status" value="1"/>
</dbReference>
<dbReference type="CDD" id="cd00190">
    <property type="entry name" value="Tryp_SPc"/>
    <property type="match status" value="1"/>
</dbReference>
<dbReference type="OrthoDB" id="6339452at2759"/>
<keyword evidence="3" id="KW-0645">Protease</keyword>
<dbReference type="Gene3D" id="2.40.10.10">
    <property type="entry name" value="Trypsin-like serine proteases"/>
    <property type="match status" value="2"/>
</dbReference>
<dbReference type="GO" id="GO:0006508">
    <property type="term" value="P:proteolysis"/>
    <property type="evidence" value="ECO:0007669"/>
    <property type="project" value="UniProtKB-KW"/>
</dbReference>
<dbReference type="InterPro" id="IPR051333">
    <property type="entry name" value="CLIP_Serine_Protease"/>
</dbReference>
<dbReference type="EMBL" id="VTPC01090513">
    <property type="protein sequence ID" value="KAF2883263.1"/>
    <property type="molecule type" value="Genomic_DNA"/>
</dbReference>
<dbReference type="AlphaFoldDB" id="A0A8K0CEV9"/>
<dbReference type="InterPro" id="IPR043504">
    <property type="entry name" value="Peptidase_S1_PA_chymotrypsin"/>
</dbReference>